<protein>
    <submittedName>
        <fullName evidence="7">Lipopolysaccharide export system protein LptC</fullName>
    </submittedName>
</protein>
<reference evidence="7 8" key="1">
    <citation type="submission" date="2018-05" db="EMBL/GenBank/DDBJ databases">
        <title>Genomic Encyclopedia of Type Strains, Phase IV (KMG-IV): sequencing the most valuable type-strain genomes for metagenomic binning, comparative biology and taxonomic classification.</title>
        <authorList>
            <person name="Goeker M."/>
        </authorList>
    </citation>
    <scope>NUCLEOTIDE SEQUENCE [LARGE SCALE GENOMIC DNA]</scope>
    <source>
        <strain evidence="7 8">DSM 26006</strain>
    </source>
</reference>
<dbReference type="Pfam" id="PF06835">
    <property type="entry name" value="LptC"/>
    <property type="match status" value="1"/>
</dbReference>
<evidence type="ECO:0000256" key="4">
    <source>
        <dbReference type="ARBA" id="ARBA00022989"/>
    </source>
</evidence>
<dbReference type="Proteomes" id="UP000246483">
    <property type="component" value="Unassembled WGS sequence"/>
</dbReference>
<comment type="caution">
    <text evidence="7">The sequence shown here is derived from an EMBL/GenBank/DDBJ whole genome shotgun (WGS) entry which is preliminary data.</text>
</comment>
<organism evidence="7 8">
    <name type="scientific">Melaminivora alkalimesophila</name>
    <dbReference type="NCBI Taxonomy" id="1165852"/>
    <lineage>
        <taxon>Bacteria</taxon>
        <taxon>Pseudomonadati</taxon>
        <taxon>Pseudomonadota</taxon>
        <taxon>Betaproteobacteria</taxon>
        <taxon>Burkholderiales</taxon>
        <taxon>Comamonadaceae</taxon>
        <taxon>Melaminivora</taxon>
    </lineage>
</organism>
<name>A0A317RCD7_9BURK</name>
<proteinExistence type="predicted"/>
<keyword evidence="8" id="KW-1185">Reference proteome</keyword>
<evidence type="ECO:0000313" key="8">
    <source>
        <dbReference type="Proteomes" id="UP000246483"/>
    </source>
</evidence>
<dbReference type="GO" id="GO:0030288">
    <property type="term" value="C:outer membrane-bounded periplasmic space"/>
    <property type="evidence" value="ECO:0007669"/>
    <property type="project" value="TreeGrafter"/>
</dbReference>
<dbReference type="InterPro" id="IPR052363">
    <property type="entry name" value="LPS_export_LptC"/>
</dbReference>
<dbReference type="GO" id="GO:0015221">
    <property type="term" value="F:lipopolysaccharide transmembrane transporter activity"/>
    <property type="evidence" value="ECO:0007669"/>
    <property type="project" value="InterPro"/>
</dbReference>
<keyword evidence="3 6" id="KW-0812">Transmembrane</keyword>
<keyword evidence="4 6" id="KW-1133">Transmembrane helix</keyword>
<dbReference type="PANTHER" id="PTHR37481:SF1">
    <property type="entry name" value="LIPOPOLYSACCHARIDE EXPORT SYSTEM PROTEIN LPTC"/>
    <property type="match status" value="1"/>
</dbReference>
<evidence type="ECO:0000256" key="2">
    <source>
        <dbReference type="ARBA" id="ARBA00022519"/>
    </source>
</evidence>
<dbReference type="GO" id="GO:0017089">
    <property type="term" value="F:glycolipid transfer activity"/>
    <property type="evidence" value="ECO:0007669"/>
    <property type="project" value="TreeGrafter"/>
</dbReference>
<dbReference type="NCBIfam" id="TIGR04409">
    <property type="entry name" value="LptC_YrbK"/>
    <property type="match status" value="1"/>
</dbReference>
<dbReference type="OrthoDB" id="5298112at2"/>
<keyword evidence="5 6" id="KW-0472">Membrane</keyword>
<evidence type="ECO:0000256" key="3">
    <source>
        <dbReference type="ARBA" id="ARBA00022692"/>
    </source>
</evidence>
<dbReference type="InterPro" id="IPR010664">
    <property type="entry name" value="LipoPS_assembly_LptC-rel"/>
</dbReference>
<dbReference type="InterPro" id="IPR026265">
    <property type="entry name" value="LptC"/>
</dbReference>
<feature type="transmembrane region" description="Helical" evidence="6">
    <location>
        <begin position="12"/>
        <end position="33"/>
    </location>
</feature>
<dbReference type="GO" id="GO:0005886">
    <property type="term" value="C:plasma membrane"/>
    <property type="evidence" value="ECO:0007669"/>
    <property type="project" value="InterPro"/>
</dbReference>
<sequence>MSRPRLRQAWERLTLYLPVLLMGLLALGSWWLVRNAPRPLEMQAGQPPRHEPDYYMRDFSVRSFDAAGRLTGELRGALVQHYPDTDTLEVEEARMRSVAEDGSVTTARARRALSNADGSEVQLFGQARVVREVAPRPGAAPPPRMEFEGEFLHAWVREERVRSDQPVTLRRGADVFTADRLEYDHLEQVLQLQGRVRGVLAAAPQRAARR</sequence>
<dbReference type="Gene3D" id="2.60.450.10">
    <property type="entry name" value="Lipopolysaccharide (LPS) transport protein A like domain"/>
    <property type="match status" value="1"/>
</dbReference>
<evidence type="ECO:0000256" key="6">
    <source>
        <dbReference type="SAM" id="Phobius"/>
    </source>
</evidence>
<gene>
    <name evidence="7" type="ORF">DFR36_103106</name>
</gene>
<dbReference type="EMBL" id="QGUB01000003">
    <property type="protein sequence ID" value="PWW46831.1"/>
    <property type="molecule type" value="Genomic_DNA"/>
</dbReference>
<dbReference type="AlphaFoldDB" id="A0A317RCD7"/>
<dbReference type="PANTHER" id="PTHR37481">
    <property type="entry name" value="LIPOPOLYSACCHARIDE EXPORT SYSTEM PROTEIN LPTC"/>
    <property type="match status" value="1"/>
</dbReference>
<keyword evidence="1" id="KW-1003">Cell membrane</keyword>
<evidence type="ECO:0000313" key="7">
    <source>
        <dbReference type="EMBL" id="PWW46831.1"/>
    </source>
</evidence>
<evidence type="ECO:0000256" key="5">
    <source>
        <dbReference type="ARBA" id="ARBA00023136"/>
    </source>
</evidence>
<accession>A0A317RCD7</accession>
<evidence type="ECO:0000256" key="1">
    <source>
        <dbReference type="ARBA" id="ARBA00022475"/>
    </source>
</evidence>
<dbReference type="RefSeq" id="WP_110012131.1">
    <property type="nucleotide sequence ID" value="NZ_QGUB01000003.1"/>
</dbReference>
<keyword evidence="2" id="KW-0997">Cell inner membrane</keyword>